<feature type="domain" description="Tetrapyrrole biosynthesis uroporphyrinogen III synthase" evidence="10">
    <location>
        <begin position="18"/>
        <end position="231"/>
    </location>
</feature>
<dbReference type="AlphaFoldDB" id="A0A248UHB2"/>
<keyword evidence="4 9" id="KW-0456">Lyase</keyword>
<dbReference type="RefSeq" id="WP_095447587.1">
    <property type="nucleotide sequence ID" value="NZ_CP022604.1"/>
</dbReference>
<dbReference type="Proteomes" id="UP000215256">
    <property type="component" value="Chromosome 1"/>
</dbReference>
<sequence length="237" mass="25659">MTGGRVLITRPEPSASLTAAKLADLGFSPVSLPVSRTVALEFSIKNQLFDALVVTSANAFRHVPNEQLQPLKTLPLFAVGEGTARAAQEAGFRTVIEGGGDAVRLAAKMAEVLPKGAEVLYLAGRVRQPVFEHQVSKTDLTMIVRDVYGIETIDYSVNEIKTALDQGPFVAVLVYSAVAAKLFVELMQKAGAQFDVKTRFLCISGRVADCLPEEWRAQALIADHPDESGIFRLFSKL</sequence>
<dbReference type="InterPro" id="IPR039793">
    <property type="entry name" value="UROS/Hem4"/>
</dbReference>
<keyword evidence="5 9" id="KW-0627">Porphyrin biosynthesis</keyword>
<protein>
    <recommendedName>
        <fullName evidence="7 9">Uroporphyrinogen-III synthase</fullName>
        <ecNumber evidence="3 9">4.2.1.75</ecNumber>
    </recommendedName>
</protein>
<comment type="pathway">
    <text evidence="1 9">Porphyrin-containing compound metabolism; protoporphyrin-IX biosynthesis; coproporphyrinogen-III from 5-aminolevulinate: step 3/4.</text>
</comment>
<evidence type="ECO:0000256" key="7">
    <source>
        <dbReference type="ARBA" id="ARBA00040167"/>
    </source>
</evidence>
<comment type="function">
    <text evidence="6 9">Catalyzes cyclization of the linear tetrapyrrole, hydroxymethylbilane, to the macrocyclic uroporphyrinogen III.</text>
</comment>
<evidence type="ECO:0000259" key="10">
    <source>
        <dbReference type="Pfam" id="PF02602"/>
    </source>
</evidence>
<evidence type="ECO:0000256" key="4">
    <source>
        <dbReference type="ARBA" id="ARBA00023239"/>
    </source>
</evidence>
<evidence type="ECO:0000256" key="3">
    <source>
        <dbReference type="ARBA" id="ARBA00013109"/>
    </source>
</evidence>
<evidence type="ECO:0000256" key="5">
    <source>
        <dbReference type="ARBA" id="ARBA00023244"/>
    </source>
</evidence>
<dbReference type="KEGG" id="och:CES85_2462"/>
<accession>A0A248UHB2</accession>
<dbReference type="GO" id="GO:0006780">
    <property type="term" value="P:uroporphyrinogen III biosynthetic process"/>
    <property type="evidence" value="ECO:0007669"/>
    <property type="project" value="UniProtKB-UniRule"/>
</dbReference>
<dbReference type="InterPro" id="IPR036108">
    <property type="entry name" value="4pyrrol_syn_uPrphyn_synt_sf"/>
</dbReference>
<comment type="similarity">
    <text evidence="2 9">Belongs to the uroporphyrinogen-III synthase family.</text>
</comment>
<dbReference type="GO" id="GO:0004852">
    <property type="term" value="F:uroporphyrinogen-III synthase activity"/>
    <property type="evidence" value="ECO:0007669"/>
    <property type="project" value="UniProtKB-UniRule"/>
</dbReference>
<dbReference type="Gene3D" id="3.40.50.10090">
    <property type="match status" value="2"/>
</dbReference>
<evidence type="ECO:0000256" key="8">
    <source>
        <dbReference type="ARBA" id="ARBA00048617"/>
    </source>
</evidence>
<comment type="catalytic activity">
    <reaction evidence="8 9">
        <text>hydroxymethylbilane = uroporphyrinogen III + H2O</text>
        <dbReference type="Rhea" id="RHEA:18965"/>
        <dbReference type="ChEBI" id="CHEBI:15377"/>
        <dbReference type="ChEBI" id="CHEBI:57308"/>
        <dbReference type="ChEBI" id="CHEBI:57845"/>
        <dbReference type="EC" id="4.2.1.75"/>
    </reaction>
</comment>
<dbReference type="Pfam" id="PF02602">
    <property type="entry name" value="HEM4"/>
    <property type="match status" value="1"/>
</dbReference>
<dbReference type="NCBIfam" id="NF006621">
    <property type="entry name" value="PRK09189.1"/>
    <property type="match status" value="1"/>
</dbReference>
<dbReference type="PANTHER" id="PTHR38042:SF1">
    <property type="entry name" value="UROPORPHYRINOGEN-III SYNTHASE, CHLOROPLASTIC"/>
    <property type="match status" value="1"/>
</dbReference>
<dbReference type="PANTHER" id="PTHR38042">
    <property type="entry name" value="UROPORPHYRINOGEN-III SYNTHASE, CHLOROPLASTIC"/>
    <property type="match status" value="1"/>
</dbReference>
<evidence type="ECO:0000256" key="6">
    <source>
        <dbReference type="ARBA" id="ARBA00037589"/>
    </source>
</evidence>
<dbReference type="CDD" id="cd06578">
    <property type="entry name" value="HemD"/>
    <property type="match status" value="1"/>
</dbReference>
<evidence type="ECO:0000256" key="9">
    <source>
        <dbReference type="RuleBase" id="RU366031"/>
    </source>
</evidence>
<dbReference type="OrthoDB" id="7163809at2"/>
<evidence type="ECO:0000313" key="12">
    <source>
        <dbReference type="Proteomes" id="UP000215256"/>
    </source>
</evidence>
<evidence type="ECO:0000256" key="1">
    <source>
        <dbReference type="ARBA" id="ARBA00004772"/>
    </source>
</evidence>
<evidence type="ECO:0000256" key="2">
    <source>
        <dbReference type="ARBA" id="ARBA00008133"/>
    </source>
</evidence>
<gene>
    <name evidence="11" type="ORF">CES85_2462</name>
</gene>
<organism evidence="11 12">
    <name type="scientific">Ochrobactrum quorumnocens</name>
    <dbReference type="NCBI Taxonomy" id="271865"/>
    <lineage>
        <taxon>Bacteria</taxon>
        <taxon>Pseudomonadati</taxon>
        <taxon>Pseudomonadota</taxon>
        <taxon>Alphaproteobacteria</taxon>
        <taxon>Hyphomicrobiales</taxon>
        <taxon>Brucellaceae</taxon>
        <taxon>Brucella/Ochrobactrum group</taxon>
        <taxon>Ochrobactrum</taxon>
    </lineage>
</organism>
<dbReference type="SUPFAM" id="SSF69618">
    <property type="entry name" value="HemD-like"/>
    <property type="match status" value="1"/>
</dbReference>
<reference evidence="11 12" key="1">
    <citation type="submission" date="2017-07" db="EMBL/GenBank/DDBJ databases">
        <title>Phylogenetic study on the rhizospheric bacterium Ochrobactrum sp. A44.</title>
        <authorList>
            <person name="Krzyzanowska D.M."/>
            <person name="Ossowicki A."/>
            <person name="Rajewska M."/>
            <person name="Maciag T."/>
            <person name="Kaczynski Z."/>
            <person name="Czerwicka M."/>
            <person name="Jafra S."/>
        </authorList>
    </citation>
    <scope>NUCLEOTIDE SEQUENCE [LARGE SCALE GENOMIC DNA]</scope>
    <source>
        <strain evidence="11 12">A44</strain>
    </source>
</reference>
<proteinExistence type="inferred from homology"/>
<name>A0A248UHB2_9HYPH</name>
<dbReference type="InterPro" id="IPR003754">
    <property type="entry name" value="4pyrrol_synth_uPrphyn_synth"/>
</dbReference>
<evidence type="ECO:0000313" key="11">
    <source>
        <dbReference type="EMBL" id="ASV86058.1"/>
    </source>
</evidence>
<dbReference type="EMBL" id="CP022604">
    <property type="protein sequence ID" value="ASV86058.1"/>
    <property type="molecule type" value="Genomic_DNA"/>
</dbReference>
<dbReference type="GO" id="GO:0006782">
    <property type="term" value="P:protoporphyrinogen IX biosynthetic process"/>
    <property type="evidence" value="ECO:0007669"/>
    <property type="project" value="UniProtKB-UniRule"/>
</dbReference>
<dbReference type="EC" id="4.2.1.75" evidence="3 9"/>